<dbReference type="GO" id="GO:0005980">
    <property type="term" value="P:glycogen catabolic process"/>
    <property type="evidence" value="ECO:0007669"/>
    <property type="project" value="InterPro"/>
</dbReference>
<dbReference type="InterPro" id="IPR006047">
    <property type="entry name" value="GH13_cat_dom"/>
</dbReference>
<dbReference type="InterPro" id="IPR044505">
    <property type="entry name" value="GlgX_Isoamylase_N_E_set"/>
</dbReference>
<evidence type="ECO:0000256" key="3">
    <source>
        <dbReference type="ARBA" id="ARBA00023295"/>
    </source>
</evidence>
<dbReference type="Gene3D" id="2.60.40.1180">
    <property type="entry name" value="Golgi alpha-mannosidase II"/>
    <property type="match status" value="1"/>
</dbReference>
<dbReference type="EMBL" id="RDSM01000003">
    <property type="protein sequence ID" value="RXH55243.1"/>
    <property type="molecule type" value="Genomic_DNA"/>
</dbReference>
<dbReference type="CDD" id="cd11326">
    <property type="entry name" value="AmyAc_Glg_debranch"/>
    <property type="match status" value="1"/>
</dbReference>
<comment type="caution">
    <text evidence="6">The sequence shown here is derived from an EMBL/GenBank/DDBJ whole genome shotgun (WGS) entry which is preliminary data.</text>
</comment>
<comment type="similarity">
    <text evidence="1">Belongs to the glycosyl hydrolase 13 family.</text>
</comment>
<organism evidence="6 7">
    <name type="scientific">Granulicella sibirica</name>
    <dbReference type="NCBI Taxonomy" id="2479048"/>
    <lineage>
        <taxon>Bacteria</taxon>
        <taxon>Pseudomonadati</taxon>
        <taxon>Acidobacteriota</taxon>
        <taxon>Terriglobia</taxon>
        <taxon>Terriglobales</taxon>
        <taxon>Acidobacteriaceae</taxon>
        <taxon>Granulicella</taxon>
    </lineage>
</organism>
<dbReference type="InterPro" id="IPR013783">
    <property type="entry name" value="Ig-like_fold"/>
</dbReference>
<dbReference type="InterPro" id="IPR004193">
    <property type="entry name" value="Glyco_hydro_13_N"/>
</dbReference>
<feature type="region of interest" description="Disordered" evidence="4">
    <location>
        <begin position="471"/>
        <end position="498"/>
    </location>
</feature>
<dbReference type="Proteomes" id="UP000289437">
    <property type="component" value="Unassembled WGS sequence"/>
</dbReference>
<dbReference type="Pfam" id="PF00128">
    <property type="entry name" value="Alpha-amylase"/>
    <property type="match status" value="1"/>
</dbReference>
<name>A0A4Q0SW07_9BACT</name>
<feature type="domain" description="Glycosyl hydrolase family 13 catalytic" evidence="5">
    <location>
        <begin position="163"/>
        <end position="573"/>
    </location>
</feature>
<dbReference type="InterPro" id="IPR014756">
    <property type="entry name" value="Ig_E-set"/>
</dbReference>
<dbReference type="Gene3D" id="3.20.20.80">
    <property type="entry name" value="Glycosidases"/>
    <property type="match status" value="1"/>
</dbReference>
<dbReference type="NCBIfam" id="TIGR02100">
    <property type="entry name" value="glgX_debranch"/>
    <property type="match status" value="1"/>
</dbReference>
<accession>A0A4Q0SW07</accession>
<gene>
    <name evidence="6" type="ORF">GRAN_4347</name>
</gene>
<reference evidence="7" key="2">
    <citation type="submission" date="2019-02" db="EMBL/GenBank/DDBJ databases">
        <title>Granulicella sibirica sp. nov., a psychrotolerant acidobacterium isolated from an organic soil layer in forested tundra, West Siberia.</title>
        <authorList>
            <person name="Oshkin I.Y."/>
            <person name="Kulichevskaya I.S."/>
            <person name="Rijpstra W.I.C."/>
            <person name="Sinninghe Damste J.S."/>
            <person name="Rakitin A.L."/>
            <person name="Ravin N.V."/>
            <person name="Dedysh S.N."/>
        </authorList>
    </citation>
    <scope>NUCLEOTIDE SEQUENCE [LARGE SCALE GENOMIC DNA]</scope>
    <source>
        <strain evidence="7">AF10</strain>
    </source>
</reference>
<dbReference type="SUPFAM" id="SSF51445">
    <property type="entry name" value="(Trans)glycosidases"/>
    <property type="match status" value="1"/>
</dbReference>
<protein>
    <submittedName>
        <fullName evidence="6">Glycogen debranching enzyme</fullName>
    </submittedName>
</protein>
<evidence type="ECO:0000256" key="2">
    <source>
        <dbReference type="ARBA" id="ARBA00022801"/>
    </source>
</evidence>
<evidence type="ECO:0000259" key="5">
    <source>
        <dbReference type="SMART" id="SM00642"/>
    </source>
</evidence>
<feature type="compositionally biased region" description="Basic and acidic residues" evidence="4">
    <location>
        <begin position="471"/>
        <end position="482"/>
    </location>
</feature>
<evidence type="ECO:0000313" key="7">
    <source>
        <dbReference type="Proteomes" id="UP000289437"/>
    </source>
</evidence>
<dbReference type="InterPro" id="IPR017853">
    <property type="entry name" value="GH"/>
</dbReference>
<dbReference type="InterPro" id="IPR013780">
    <property type="entry name" value="Glyco_hydro_b"/>
</dbReference>
<dbReference type="OrthoDB" id="9761875at2"/>
<dbReference type="InterPro" id="IPR011837">
    <property type="entry name" value="Glycogen_debranch_GlgX"/>
</dbReference>
<keyword evidence="3" id="KW-0326">Glycosidase</keyword>
<dbReference type="GO" id="GO:0004135">
    <property type="term" value="F:amylo-alpha-1,6-glucosidase activity"/>
    <property type="evidence" value="ECO:0007669"/>
    <property type="project" value="InterPro"/>
</dbReference>
<dbReference type="SMART" id="SM00642">
    <property type="entry name" value="Aamy"/>
    <property type="match status" value="1"/>
</dbReference>
<dbReference type="PANTHER" id="PTHR43002">
    <property type="entry name" value="GLYCOGEN DEBRANCHING ENZYME"/>
    <property type="match status" value="1"/>
</dbReference>
<keyword evidence="2" id="KW-0378">Hydrolase</keyword>
<proteinExistence type="inferred from homology"/>
<evidence type="ECO:0000313" key="6">
    <source>
        <dbReference type="EMBL" id="RXH55243.1"/>
    </source>
</evidence>
<dbReference type="SUPFAM" id="SSF81296">
    <property type="entry name" value="E set domains"/>
    <property type="match status" value="1"/>
</dbReference>
<dbReference type="Gene3D" id="2.60.40.10">
    <property type="entry name" value="Immunoglobulins"/>
    <property type="match status" value="1"/>
</dbReference>
<dbReference type="RefSeq" id="WP_128914892.1">
    <property type="nucleotide sequence ID" value="NZ_RDSM01000003.1"/>
</dbReference>
<dbReference type="CDD" id="cd02856">
    <property type="entry name" value="E_set_GDE_Isoamylase_N"/>
    <property type="match status" value="1"/>
</dbReference>
<keyword evidence="7" id="KW-1185">Reference proteome</keyword>
<dbReference type="AlphaFoldDB" id="A0A4Q0SW07"/>
<evidence type="ECO:0000256" key="1">
    <source>
        <dbReference type="ARBA" id="ARBA00008061"/>
    </source>
</evidence>
<reference evidence="6 7" key="1">
    <citation type="submission" date="2018-11" db="EMBL/GenBank/DDBJ databases">
        <authorList>
            <person name="Mardanov A.V."/>
            <person name="Ravin N.V."/>
            <person name="Dedysh S.N."/>
        </authorList>
    </citation>
    <scope>NUCLEOTIDE SEQUENCE [LARGE SCALE GENOMIC DNA]</scope>
    <source>
        <strain evidence="6 7">AF10</strain>
    </source>
</reference>
<evidence type="ECO:0000256" key="4">
    <source>
        <dbReference type="SAM" id="MobiDB-lite"/>
    </source>
</evidence>
<sequence>MPPTLLPGRPYPLGAKSSSRGTNFALYSEHATSVSLCLFDEQGKQTDCIPLKERTAFVWHGMLLGVKPGQLYGYRVDGPWEPEKGFRFNSSKLLLDPYAEAVTGDVDWKAPVFAYKVETGDDLQKCDKDSADGMPKGVVVDHTFPWEDDCPPDIPLADSVIYEVHVKGYSIKNPMVPENLRGTYAGLAHESSINYLKLLGITAVELLPIHHFIDDGHLVDIGLSNYWGYNTLAYFSPASRYSACGDRGGQVYEFKEMVKALHKAGIEVILDVVYNHTCEGNQLGPTLSMKGVDNTTYYRTVDGNPRFYMDYTGTGNTLNVYNPQVLKLLMDSLRHWVTEFHVDGFRFDLAATLARELHDVNKLSSFFDTIHQDPVLADVKLIAEPWDVGEGGYQVGQFPILWAEWNGKYRDTVRRFWKGDEGQLSDFAYRLTGSSDLYQYDGRKPYASINFVTAHDGFTLCDLVSYNEKHNEANGEDNKDGTTDNDSWNMGAEGPTDDEEINLMRERQTRNFLATLMLSQGVPMLTGGDEVARSQRGNNNTFCQDNELSWYDWNLDAPRRRLMDYTSKLIQFRLKHPNLHRRKFFQDRQVKGSTVRDIAWYNPDGNEIPGEAWDQPYARTLGLMLNGKTLYAANDDGSEMTDDSFLILVNAAAEGVDFTFPPPPNGNKWHVLLDTQNVDDPFADQPVTEKIIIGGRSLVLLSDAPPKG</sequence>
<dbReference type="SUPFAM" id="SSF51011">
    <property type="entry name" value="Glycosyl hydrolase domain"/>
    <property type="match status" value="1"/>
</dbReference>
<dbReference type="Pfam" id="PF02922">
    <property type="entry name" value="CBM_48"/>
    <property type="match status" value="1"/>
</dbReference>